<sequence length="237" mass="28015">MQTIKNILPLFIKEPIEEYQRRKYCANKYKGEELKQPGTYYSLNAFDFYKCIFIHVPKAAGVSINKTLFGNLAGGHYTVKDYQNIYKPSTLKKYFKFTIVRNPYDRLFSAYTFLKKGGFNKKDAEWVNNNLRDIHSYEQFVKEWLTTEHAYTKNHFTPQYEYLINNNGDIGVDFIGKLETIDEDFLTICNKIGVKRELVHANKTGPREKVVLDTEMKKMIQEVYAKDFELLNYSYDY</sequence>
<dbReference type="InterPro" id="IPR018011">
    <property type="entry name" value="Carb_sulfotrans_8-10"/>
</dbReference>
<keyword evidence="7" id="KW-0325">Glycoprotein</keyword>
<dbReference type="GO" id="GO:0016051">
    <property type="term" value="P:carbohydrate biosynthetic process"/>
    <property type="evidence" value="ECO:0007669"/>
    <property type="project" value="InterPro"/>
</dbReference>
<keyword evidence="9" id="KW-1185">Reference proteome</keyword>
<comment type="subcellular location">
    <subcellularLocation>
        <location evidence="1">Golgi apparatus membrane</location>
        <topology evidence="1">Single-pass type II membrane protein</topology>
    </subcellularLocation>
</comment>
<dbReference type="PANTHER" id="PTHR12137:SF54">
    <property type="entry name" value="CARBOHYDRATE SULFOTRANSFERASE"/>
    <property type="match status" value="1"/>
</dbReference>
<protein>
    <submittedName>
        <fullName evidence="8">Sulfotransferase family protein</fullName>
    </submittedName>
</protein>
<dbReference type="STRING" id="869213.GCA_000517085_02126"/>
<organism evidence="8 9">
    <name type="scientific">Saccharicrinis fermentans DSM 9555 = JCM 21142</name>
    <dbReference type="NCBI Taxonomy" id="869213"/>
    <lineage>
        <taxon>Bacteria</taxon>
        <taxon>Pseudomonadati</taxon>
        <taxon>Bacteroidota</taxon>
        <taxon>Bacteroidia</taxon>
        <taxon>Marinilabiliales</taxon>
        <taxon>Marinilabiliaceae</taxon>
        <taxon>Saccharicrinis</taxon>
    </lineage>
</organism>
<evidence type="ECO:0000313" key="9">
    <source>
        <dbReference type="Proteomes" id="UP000019402"/>
    </source>
</evidence>
<dbReference type="eggNOG" id="ENOG50330HK">
    <property type="taxonomic scope" value="Bacteria"/>
</dbReference>
<proteinExistence type="predicted"/>
<evidence type="ECO:0000256" key="4">
    <source>
        <dbReference type="ARBA" id="ARBA00022989"/>
    </source>
</evidence>
<dbReference type="AlphaFoldDB" id="W7Y237"/>
<dbReference type="SUPFAM" id="SSF52540">
    <property type="entry name" value="P-loop containing nucleoside triphosphate hydrolases"/>
    <property type="match status" value="1"/>
</dbReference>
<evidence type="ECO:0000256" key="2">
    <source>
        <dbReference type="ARBA" id="ARBA00022679"/>
    </source>
</evidence>
<gene>
    <name evidence="8" type="ORF">JCM21142_93668</name>
</gene>
<keyword evidence="3" id="KW-0812">Transmembrane</keyword>
<reference evidence="8 9" key="1">
    <citation type="journal article" date="2014" name="Genome Announc.">
        <title>Draft Genome Sequence of Cytophaga fermentans JCM 21142T, a Facultative Anaerobe Isolated from Marine Mud.</title>
        <authorList>
            <person name="Starns D."/>
            <person name="Oshima K."/>
            <person name="Suda W."/>
            <person name="Iino T."/>
            <person name="Yuki M."/>
            <person name="Inoue J."/>
            <person name="Kitamura K."/>
            <person name="Iida T."/>
            <person name="Darby A."/>
            <person name="Hattori M."/>
            <person name="Ohkuma M."/>
        </authorList>
    </citation>
    <scope>NUCLEOTIDE SEQUENCE [LARGE SCALE GENOMIC DNA]</scope>
    <source>
        <strain evidence="8 9">JCM 21142</strain>
    </source>
</reference>
<evidence type="ECO:0000256" key="7">
    <source>
        <dbReference type="ARBA" id="ARBA00023180"/>
    </source>
</evidence>
<comment type="caution">
    <text evidence="8">The sequence shown here is derived from an EMBL/GenBank/DDBJ whole genome shotgun (WGS) entry which is preliminary data.</text>
</comment>
<keyword evidence="5" id="KW-0333">Golgi apparatus</keyword>
<dbReference type="OrthoDB" id="288532at2"/>
<evidence type="ECO:0000313" key="8">
    <source>
        <dbReference type="EMBL" id="GAF04945.1"/>
    </source>
</evidence>
<name>W7Y237_9BACT</name>
<dbReference type="Pfam" id="PF03567">
    <property type="entry name" value="Sulfotransfer_2"/>
    <property type="match status" value="1"/>
</dbReference>
<dbReference type="InterPro" id="IPR027417">
    <property type="entry name" value="P-loop_NTPase"/>
</dbReference>
<evidence type="ECO:0000256" key="5">
    <source>
        <dbReference type="ARBA" id="ARBA00023034"/>
    </source>
</evidence>
<dbReference type="EMBL" id="BAMD01000061">
    <property type="protein sequence ID" value="GAF04945.1"/>
    <property type="molecule type" value="Genomic_DNA"/>
</dbReference>
<dbReference type="Gene3D" id="3.40.50.300">
    <property type="entry name" value="P-loop containing nucleotide triphosphate hydrolases"/>
    <property type="match status" value="1"/>
</dbReference>
<dbReference type="PANTHER" id="PTHR12137">
    <property type="entry name" value="CARBOHYDRATE SULFOTRANSFERASE"/>
    <property type="match status" value="1"/>
</dbReference>
<keyword evidence="2 8" id="KW-0808">Transferase</keyword>
<evidence type="ECO:0000256" key="1">
    <source>
        <dbReference type="ARBA" id="ARBA00004323"/>
    </source>
</evidence>
<evidence type="ECO:0000256" key="3">
    <source>
        <dbReference type="ARBA" id="ARBA00022692"/>
    </source>
</evidence>
<dbReference type="GO" id="GO:0008146">
    <property type="term" value="F:sulfotransferase activity"/>
    <property type="evidence" value="ECO:0007669"/>
    <property type="project" value="InterPro"/>
</dbReference>
<dbReference type="Proteomes" id="UP000019402">
    <property type="component" value="Unassembled WGS sequence"/>
</dbReference>
<keyword evidence="4" id="KW-1133">Transmembrane helix</keyword>
<dbReference type="InterPro" id="IPR005331">
    <property type="entry name" value="Sulfotransferase"/>
</dbReference>
<dbReference type="GO" id="GO:0016020">
    <property type="term" value="C:membrane"/>
    <property type="evidence" value="ECO:0007669"/>
    <property type="project" value="InterPro"/>
</dbReference>
<evidence type="ECO:0000256" key="6">
    <source>
        <dbReference type="ARBA" id="ARBA00023136"/>
    </source>
</evidence>
<dbReference type="RefSeq" id="WP_027471785.1">
    <property type="nucleotide sequence ID" value="NZ_BAMD01000061.1"/>
</dbReference>
<accession>W7Y237</accession>
<keyword evidence="6" id="KW-0472">Membrane</keyword>